<comment type="caution">
    <text evidence="2">The sequence shown here is derived from an EMBL/GenBank/DDBJ whole genome shotgun (WGS) entry which is preliminary data.</text>
</comment>
<dbReference type="EMBL" id="BAABHC010000027">
    <property type="protein sequence ID" value="GAA4439766.1"/>
    <property type="molecule type" value="Genomic_DNA"/>
</dbReference>
<feature type="transmembrane region" description="Helical" evidence="1">
    <location>
        <begin position="34"/>
        <end position="55"/>
    </location>
</feature>
<keyword evidence="1" id="KW-0812">Transmembrane</keyword>
<keyword evidence="3" id="KW-1185">Reference proteome</keyword>
<evidence type="ECO:0000313" key="2">
    <source>
        <dbReference type="EMBL" id="GAA4439766.1"/>
    </source>
</evidence>
<reference evidence="3" key="1">
    <citation type="journal article" date="2019" name="Int. J. Syst. Evol. Microbiol.">
        <title>The Global Catalogue of Microorganisms (GCM) 10K type strain sequencing project: providing services to taxonomists for standard genome sequencing and annotation.</title>
        <authorList>
            <consortium name="The Broad Institute Genomics Platform"/>
            <consortium name="The Broad Institute Genome Sequencing Center for Infectious Disease"/>
            <person name="Wu L."/>
            <person name="Ma J."/>
        </authorList>
    </citation>
    <scope>NUCLEOTIDE SEQUENCE [LARGE SCALE GENOMIC DNA]</scope>
    <source>
        <strain evidence="3">JCM 17926</strain>
    </source>
</reference>
<evidence type="ECO:0000256" key="1">
    <source>
        <dbReference type="SAM" id="Phobius"/>
    </source>
</evidence>
<dbReference type="RefSeq" id="WP_345160988.1">
    <property type="nucleotide sequence ID" value="NZ_BAABHC010000027.1"/>
</dbReference>
<accession>A0ABP8LYX3</accession>
<protein>
    <submittedName>
        <fullName evidence="2">Uncharacterized protein</fullName>
    </submittedName>
</protein>
<gene>
    <name evidence="2" type="ORF">GCM10023188_36330</name>
</gene>
<proteinExistence type="predicted"/>
<sequence length="116" mass="11579">MLNFLQKVLKIETGCTDKEASETAKAICKSPETVAKLAVACGVSTAAVGLGGYLAVAGMGAAPVSAGTTLAVTGAGLVIGAKGAKGVKKFCTAMVKHGSDINSDAIIRLYSNYIGN</sequence>
<keyword evidence="1" id="KW-1133">Transmembrane helix</keyword>
<feature type="transmembrane region" description="Helical" evidence="1">
    <location>
        <begin position="61"/>
        <end position="80"/>
    </location>
</feature>
<keyword evidence="1" id="KW-0472">Membrane</keyword>
<name>A0ABP8LYX3_9BACT</name>
<organism evidence="2 3">
    <name type="scientific">Pontibacter saemangeumensis</name>
    <dbReference type="NCBI Taxonomy" id="1084525"/>
    <lineage>
        <taxon>Bacteria</taxon>
        <taxon>Pseudomonadati</taxon>
        <taxon>Bacteroidota</taxon>
        <taxon>Cytophagia</taxon>
        <taxon>Cytophagales</taxon>
        <taxon>Hymenobacteraceae</taxon>
        <taxon>Pontibacter</taxon>
    </lineage>
</organism>
<dbReference type="Proteomes" id="UP001500552">
    <property type="component" value="Unassembled WGS sequence"/>
</dbReference>
<evidence type="ECO:0000313" key="3">
    <source>
        <dbReference type="Proteomes" id="UP001500552"/>
    </source>
</evidence>